<dbReference type="Pfam" id="PF03548">
    <property type="entry name" value="LolA"/>
    <property type="match status" value="1"/>
</dbReference>
<dbReference type="PANTHER" id="PTHR35869">
    <property type="entry name" value="OUTER-MEMBRANE LIPOPROTEIN CARRIER PROTEIN"/>
    <property type="match status" value="1"/>
</dbReference>
<evidence type="ECO:0000313" key="3">
    <source>
        <dbReference type="EMBL" id="RJP72157.1"/>
    </source>
</evidence>
<dbReference type="InterPro" id="IPR004564">
    <property type="entry name" value="OM_lipoprot_carrier_LolA-like"/>
</dbReference>
<dbReference type="Proteomes" id="UP000285961">
    <property type="component" value="Unassembled WGS sequence"/>
</dbReference>
<dbReference type="CDD" id="cd16325">
    <property type="entry name" value="LolA"/>
    <property type="match status" value="1"/>
</dbReference>
<evidence type="ECO:0000313" key="4">
    <source>
        <dbReference type="Proteomes" id="UP000285961"/>
    </source>
</evidence>
<proteinExistence type="predicted"/>
<dbReference type="InterPro" id="IPR029046">
    <property type="entry name" value="LolA/LolB/LppX"/>
</dbReference>
<keyword evidence="3" id="KW-0449">Lipoprotein</keyword>
<dbReference type="AlphaFoldDB" id="A0A419F1V4"/>
<dbReference type="SUPFAM" id="SSF89392">
    <property type="entry name" value="Prokaryotic lipoproteins and lipoprotein localization factors"/>
    <property type="match status" value="1"/>
</dbReference>
<accession>A0A419F1V4</accession>
<feature type="region of interest" description="Disordered" evidence="2">
    <location>
        <begin position="1"/>
        <end position="23"/>
    </location>
</feature>
<gene>
    <name evidence="3" type="ORF">C4532_06380</name>
</gene>
<name>A0A419F1V4_9BACT</name>
<dbReference type="Gene3D" id="2.50.20.10">
    <property type="entry name" value="Lipoprotein localisation LolA/LolB/LppX"/>
    <property type="match status" value="1"/>
</dbReference>
<keyword evidence="1" id="KW-0732">Signal</keyword>
<dbReference type="EMBL" id="QZKI01000048">
    <property type="protein sequence ID" value="RJP72157.1"/>
    <property type="molecule type" value="Genomic_DNA"/>
</dbReference>
<evidence type="ECO:0000256" key="2">
    <source>
        <dbReference type="SAM" id="MobiDB-lite"/>
    </source>
</evidence>
<dbReference type="PANTHER" id="PTHR35869:SF1">
    <property type="entry name" value="OUTER-MEMBRANE LIPOPROTEIN CARRIER PROTEIN"/>
    <property type="match status" value="1"/>
</dbReference>
<feature type="compositionally biased region" description="Basic residues" evidence="2">
    <location>
        <begin position="1"/>
        <end position="16"/>
    </location>
</feature>
<reference evidence="3 4" key="1">
    <citation type="journal article" date="2017" name="ISME J.">
        <title>Energy and carbon metabolisms in a deep terrestrial subsurface fluid microbial community.</title>
        <authorList>
            <person name="Momper L."/>
            <person name="Jungbluth S.P."/>
            <person name="Lee M.D."/>
            <person name="Amend J.P."/>
        </authorList>
    </citation>
    <scope>NUCLEOTIDE SEQUENCE [LARGE SCALE GENOMIC DNA]</scope>
    <source>
        <strain evidence="3">SURF_17</strain>
    </source>
</reference>
<organism evidence="3 4">
    <name type="scientific">Candidatus Abyssobacteria bacterium SURF_17</name>
    <dbReference type="NCBI Taxonomy" id="2093361"/>
    <lineage>
        <taxon>Bacteria</taxon>
        <taxon>Pseudomonadati</taxon>
        <taxon>Candidatus Hydrogenedentota</taxon>
        <taxon>Candidatus Abyssobacteria</taxon>
    </lineage>
</organism>
<evidence type="ECO:0000256" key="1">
    <source>
        <dbReference type="ARBA" id="ARBA00022729"/>
    </source>
</evidence>
<protein>
    <submittedName>
        <fullName evidence="3">Outer membrane lipoprotein carrier protein LolA</fullName>
    </submittedName>
</protein>
<comment type="caution">
    <text evidence="3">The sequence shown here is derived from an EMBL/GenBank/DDBJ whole genome shotgun (WGS) entry which is preliminary data.</text>
</comment>
<sequence>MRRQRNRRSERKRSRTLKSCSPREKNNAMLSHFREFRRIVSPLSGSFRLLPGSGLTAFMLIFLLIAVPCHVARADGNAFFEKLDEQRKNVQSFSARFVQKKTIIFFDEQKVSTGSVLYKTPRQMLWKYETPDKTQMRIDSEAVSFYFPELEQIEIYPVEQGDKASPLFFAFEATADEIKRTFEIAVVFADAGLCRVELFPKAETMAASLKSVVLWLDESDYLPRRIMVREISGDKTEIELTDVRINEPVADKDLTFNAPEGTPIIRPQPGAF</sequence>